<evidence type="ECO:0000313" key="2">
    <source>
        <dbReference type="EMBL" id="UWZ80316.1"/>
    </source>
</evidence>
<protein>
    <submittedName>
        <fullName evidence="2">Nucleotidyltransferase domain-containing protein</fullName>
    </submittedName>
</protein>
<name>A0ABY5ZSU8_9BACT</name>
<dbReference type="InterPro" id="IPR043519">
    <property type="entry name" value="NT_sf"/>
</dbReference>
<accession>A0ABY5ZSU8</accession>
<evidence type="ECO:0000259" key="1">
    <source>
        <dbReference type="Pfam" id="PF18765"/>
    </source>
</evidence>
<sequence>MSARKKDMGKIDPLVAEYLAHAVPGLLAVYRFGSFGTPGERKESDIDLAFLAEAPVPNITRWNLAQELASTVGRNVDLVDLRQATTVMRMQVVAQGTRFTLPRMAGSTPLKTWCFQPMRA</sequence>
<dbReference type="SUPFAM" id="SSF81301">
    <property type="entry name" value="Nucleotidyltransferase"/>
    <property type="match status" value="1"/>
</dbReference>
<dbReference type="EMBL" id="CP092109">
    <property type="protein sequence ID" value="UWZ80316.1"/>
    <property type="molecule type" value="Genomic_DNA"/>
</dbReference>
<keyword evidence="3" id="KW-1185">Reference proteome</keyword>
<dbReference type="RefSeq" id="WP_260748673.1">
    <property type="nucleotide sequence ID" value="NZ_CP092109.1"/>
</dbReference>
<dbReference type="InterPro" id="IPR041633">
    <property type="entry name" value="Polbeta"/>
</dbReference>
<dbReference type="Gene3D" id="3.30.460.10">
    <property type="entry name" value="Beta Polymerase, domain 2"/>
    <property type="match status" value="1"/>
</dbReference>
<dbReference type="NCBIfam" id="NF047752">
    <property type="entry name" value="MntA_antitoxin"/>
    <property type="match status" value="1"/>
</dbReference>
<dbReference type="Pfam" id="PF18765">
    <property type="entry name" value="Polbeta"/>
    <property type="match status" value="1"/>
</dbReference>
<evidence type="ECO:0000313" key="3">
    <source>
        <dbReference type="Proteomes" id="UP001060414"/>
    </source>
</evidence>
<reference evidence="2" key="1">
    <citation type="journal article" date="2022" name="Environ. Microbiol.">
        <title>Geoalkalibacter halelectricus SAP #1 sp. nov. possessing extracellular electron transfer and mineral#reducing capabilities from a haloalkaline environment.</title>
        <authorList>
            <person name="Yadav S."/>
            <person name="Singh R."/>
            <person name="Sundharam S.S."/>
            <person name="Chaudhary S."/>
            <person name="Krishnamurthi S."/>
            <person name="Patil S.A."/>
        </authorList>
    </citation>
    <scope>NUCLEOTIDE SEQUENCE</scope>
    <source>
        <strain evidence="2">SAP-1</strain>
    </source>
</reference>
<gene>
    <name evidence="2" type="ORF">L9S41_02675</name>
</gene>
<proteinExistence type="predicted"/>
<dbReference type="Proteomes" id="UP001060414">
    <property type="component" value="Chromosome"/>
</dbReference>
<feature type="domain" description="Polymerase beta nucleotidyltransferase" evidence="1">
    <location>
        <begin position="24"/>
        <end position="97"/>
    </location>
</feature>
<organism evidence="2 3">
    <name type="scientific">Geoalkalibacter halelectricus</name>
    <dbReference type="NCBI Taxonomy" id="2847045"/>
    <lineage>
        <taxon>Bacteria</taxon>
        <taxon>Pseudomonadati</taxon>
        <taxon>Thermodesulfobacteriota</taxon>
        <taxon>Desulfuromonadia</taxon>
        <taxon>Desulfuromonadales</taxon>
        <taxon>Geoalkalibacteraceae</taxon>
        <taxon>Geoalkalibacter</taxon>
    </lineage>
</organism>
<dbReference type="CDD" id="cd05403">
    <property type="entry name" value="NT_KNTase_like"/>
    <property type="match status" value="1"/>
</dbReference>